<dbReference type="InterPro" id="IPR036691">
    <property type="entry name" value="Endo/exonu/phosph_ase_sf"/>
</dbReference>
<dbReference type="AlphaFoldDB" id="A0A4V3HGC1"/>
<accession>A0A4V3HGC1</accession>
<gene>
    <name evidence="1" type="ORF">DFQ06_3365</name>
</gene>
<proteinExistence type="predicted"/>
<evidence type="ECO:0000313" key="1">
    <source>
        <dbReference type="EMBL" id="TDY60781.1"/>
    </source>
</evidence>
<comment type="caution">
    <text evidence="1">The sequence shown here is derived from an EMBL/GenBank/DDBJ whole genome shotgun (WGS) entry which is preliminary data.</text>
</comment>
<keyword evidence="2" id="KW-1185">Reference proteome</keyword>
<dbReference type="Proteomes" id="UP000294824">
    <property type="component" value="Unassembled WGS sequence"/>
</dbReference>
<dbReference type="EMBL" id="SORL01000011">
    <property type="protein sequence ID" value="TDY60781.1"/>
    <property type="molecule type" value="Genomic_DNA"/>
</dbReference>
<dbReference type="Gene3D" id="3.60.10.10">
    <property type="entry name" value="Endonuclease/exonuclease/phosphatase"/>
    <property type="match status" value="1"/>
</dbReference>
<dbReference type="RefSeq" id="WP_133968898.1">
    <property type="nucleotide sequence ID" value="NZ_SORL01000011.1"/>
</dbReference>
<name>A0A4V3HGC1_9FLAO</name>
<protein>
    <recommendedName>
        <fullName evidence="3">Endonuclease/exonuclease/phosphatase domain-containing protein</fullName>
    </recommendedName>
</protein>
<evidence type="ECO:0000313" key="2">
    <source>
        <dbReference type="Proteomes" id="UP000294824"/>
    </source>
</evidence>
<sequence length="375" mass="43072">MKIATFNVQNLFHRDRSLLAKLTENLTTDWTIELDELMLEPSKSLNQQDRIRELSFLIGFEKSSPRPYAVLRRKAGFLFMKGLSHSIDSKAGNLTDWNGWIKLQTVPIHQKSTQHKAQVIANVNPDILLLQEIEDRASFEDFNQLILPEFDCKPFNHSFVIQGNDMNSLEMGIALRQGYNLEAVRTHNINATVNNDVKNLIEYEISTPSNETIWVVNAYLKKPTKDRKESDKIRKKQVCKIAEVYKKLIAEGKTNIIIAGTFNAPSYCNSLSPLIQDTDLKDITKHLSFEVDIDKGNDGTYFRLGAYRMGVNIKQKDYMLFSPALFNKMKDSGLNRKAMWPEKHPQWSIYKSVSNRNVAASEHPLVWGKIKCDFE</sequence>
<evidence type="ECO:0008006" key="3">
    <source>
        <dbReference type="Google" id="ProtNLM"/>
    </source>
</evidence>
<organism evidence="1 2">
    <name type="scientific">Algibacter lectus</name>
    <dbReference type="NCBI Taxonomy" id="221126"/>
    <lineage>
        <taxon>Bacteria</taxon>
        <taxon>Pseudomonadati</taxon>
        <taxon>Bacteroidota</taxon>
        <taxon>Flavobacteriia</taxon>
        <taxon>Flavobacteriales</taxon>
        <taxon>Flavobacteriaceae</taxon>
        <taxon>Algibacter</taxon>
    </lineage>
</organism>
<reference evidence="1 2" key="1">
    <citation type="submission" date="2019-03" db="EMBL/GenBank/DDBJ databases">
        <title>Genomic Encyclopedia of Type Strains, Phase III (KMG-III): the genomes of soil and plant-associated and newly described type strains.</title>
        <authorList>
            <person name="Whitman W."/>
        </authorList>
    </citation>
    <scope>NUCLEOTIDE SEQUENCE [LARGE SCALE GENOMIC DNA]</scope>
    <source>
        <strain evidence="1 2">CECT 8301</strain>
    </source>
</reference>
<dbReference type="SUPFAM" id="SSF56219">
    <property type="entry name" value="DNase I-like"/>
    <property type="match status" value="1"/>
</dbReference>